<dbReference type="GO" id="GO:0055090">
    <property type="term" value="P:acylglycerol homeostasis"/>
    <property type="evidence" value="ECO:0007669"/>
    <property type="project" value="TreeGrafter"/>
</dbReference>
<evidence type="ECO:0000256" key="12">
    <source>
        <dbReference type="ARBA" id="ARBA00042591"/>
    </source>
</evidence>
<dbReference type="GO" id="GO:0042627">
    <property type="term" value="C:chylomicron"/>
    <property type="evidence" value="ECO:0007669"/>
    <property type="project" value="UniProtKB-KW"/>
</dbReference>
<keyword evidence="4" id="KW-0813">Transport</keyword>
<evidence type="ECO:0000256" key="1">
    <source>
        <dbReference type="ARBA" id="ARBA00004613"/>
    </source>
</evidence>
<reference evidence="13" key="2">
    <citation type="submission" date="2025-09" db="UniProtKB">
        <authorList>
            <consortium name="Ensembl"/>
        </authorList>
    </citation>
    <scope>IDENTIFICATION</scope>
</reference>
<evidence type="ECO:0000256" key="7">
    <source>
        <dbReference type="ARBA" id="ARBA00022729"/>
    </source>
</evidence>
<dbReference type="SUPFAM" id="SSF58113">
    <property type="entry name" value="Apolipoprotein A-I"/>
    <property type="match status" value="1"/>
</dbReference>
<evidence type="ECO:0000256" key="11">
    <source>
        <dbReference type="ARBA" id="ARBA00041197"/>
    </source>
</evidence>
<evidence type="ECO:0000256" key="5">
    <source>
        <dbReference type="ARBA" id="ARBA00022513"/>
    </source>
</evidence>
<dbReference type="PANTHER" id="PTHR18976:SF1">
    <property type="entry name" value="APOLIPOPROTEIN A-IV"/>
    <property type="match status" value="1"/>
</dbReference>
<evidence type="ECO:0000313" key="13">
    <source>
        <dbReference type="Ensembl" id="ENSCSRP00000022161.1"/>
    </source>
</evidence>
<keyword evidence="8" id="KW-0677">Repeat</keyword>
<evidence type="ECO:0000313" key="14">
    <source>
        <dbReference type="Proteomes" id="UP000694403"/>
    </source>
</evidence>
<dbReference type="Ensembl" id="ENSCSRT00000023135.1">
    <property type="protein sequence ID" value="ENSCSRP00000022161.1"/>
    <property type="gene ID" value="ENSCSRG00000016748.1"/>
</dbReference>
<dbReference type="GO" id="GO:0033344">
    <property type="term" value="P:cholesterol efflux"/>
    <property type="evidence" value="ECO:0007669"/>
    <property type="project" value="TreeGrafter"/>
</dbReference>
<dbReference type="PANTHER" id="PTHR18976">
    <property type="entry name" value="APOLIPOPROTEIN"/>
    <property type="match status" value="1"/>
</dbReference>
<evidence type="ECO:0000256" key="6">
    <source>
        <dbReference type="ARBA" id="ARBA00022525"/>
    </source>
</evidence>
<dbReference type="GO" id="GO:0034362">
    <property type="term" value="C:low-density lipoprotein particle"/>
    <property type="evidence" value="ECO:0007669"/>
    <property type="project" value="TreeGrafter"/>
</dbReference>
<keyword evidence="14" id="KW-1185">Reference proteome</keyword>
<name>A0A8C3T0I4_CHESE</name>
<reference evidence="13" key="1">
    <citation type="submission" date="2025-08" db="UniProtKB">
        <authorList>
            <consortium name="Ensembl"/>
        </authorList>
    </citation>
    <scope>IDENTIFICATION</scope>
</reference>
<dbReference type="Proteomes" id="UP000694403">
    <property type="component" value="Unplaced"/>
</dbReference>
<comment type="subunit">
    <text evidence="3">Homodimer.</text>
</comment>
<protein>
    <recommendedName>
        <fullName evidence="11">Apolipoprotein A-IV</fullName>
    </recommendedName>
    <alternativeName>
        <fullName evidence="12">Apolipoprotein A4</fullName>
    </alternativeName>
</protein>
<evidence type="ECO:0000256" key="8">
    <source>
        <dbReference type="ARBA" id="ARBA00022737"/>
    </source>
</evidence>
<dbReference type="AlphaFoldDB" id="A0A8C3T0I4"/>
<dbReference type="GO" id="GO:1903561">
    <property type="term" value="C:extracellular vesicle"/>
    <property type="evidence" value="ECO:0007669"/>
    <property type="project" value="TreeGrafter"/>
</dbReference>
<keyword evidence="5" id="KW-0162">Chylomicron</keyword>
<keyword evidence="7" id="KW-0732">Signal</keyword>
<dbReference type="GO" id="GO:0042157">
    <property type="term" value="P:lipoprotein metabolic process"/>
    <property type="evidence" value="ECO:0007669"/>
    <property type="project" value="InterPro"/>
</dbReference>
<organism evidence="13 14">
    <name type="scientific">Chelydra serpentina</name>
    <name type="common">Snapping turtle</name>
    <name type="synonym">Testudo serpentina</name>
    <dbReference type="NCBI Taxonomy" id="8475"/>
    <lineage>
        <taxon>Eukaryota</taxon>
        <taxon>Metazoa</taxon>
        <taxon>Chordata</taxon>
        <taxon>Craniata</taxon>
        <taxon>Vertebrata</taxon>
        <taxon>Euteleostomi</taxon>
        <taxon>Archelosauria</taxon>
        <taxon>Testudinata</taxon>
        <taxon>Testudines</taxon>
        <taxon>Cryptodira</taxon>
        <taxon>Durocryptodira</taxon>
        <taxon>Americhelydia</taxon>
        <taxon>Chelydroidea</taxon>
        <taxon>Chelydridae</taxon>
        <taxon>Chelydra</taxon>
    </lineage>
</organism>
<evidence type="ECO:0000256" key="2">
    <source>
        <dbReference type="ARBA" id="ARBA00008788"/>
    </source>
</evidence>
<dbReference type="GO" id="GO:0034364">
    <property type="term" value="C:high-density lipoprotein particle"/>
    <property type="evidence" value="ECO:0007669"/>
    <property type="project" value="TreeGrafter"/>
</dbReference>
<dbReference type="GO" id="GO:0120020">
    <property type="term" value="F:cholesterol transfer activity"/>
    <property type="evidence" value="ECO:0007669"/>
    <property type="project" value="TreeGrafter"/>
</dbReference>
<dbReference type="InterPro" id="IPR000074">
    <property type="entry name" value="ApoA_E"/>
</dbReference>
<evidence type="ECO:0000256" key="9">
    <source>
        <dbReference type="ARBA" id="ARBA00023055"/>
    </source>
</evidence>
<dbReference type="Gene3D" id="1.20.5.20">
    <property type="match status" value="1"/>
</dbReference>
<evidence type="ECO:0000256" key="4">
    <source>
        <dbReference type="ARBA" id="ARBA00022448"/>
    </source>
</evidence>
<dbReference type="Pfam" id="PF01442">
    <property type="entry name" value="Apolipoprotein"/>
    <property type="match status" value="1"/>
</dbReference>
<dbReference type="GO" id="GO:0008203">
    <property type="term" value="P:cholesterol metabolic process"/>
    <property type="evidence" value="ECO:0007669"/>
    <property type="project" value="TreeGrafter"/>
</dbReference>
<evidence type="ECO:0000256" key="3">
    <source>
        <dbReference type="ARBA" id="ARBA00011738"/>
    </source>
</evidence>
<dbReference type="Gene3D" id="1.20.120.20">
    <property type="entry name" value="Apolipoprotein"/>
    <property type="match status" value="1"/>
</dbReference>
<sequence length="162" mass="17939">MELIRKSELGQEINSRIGLSLVAASSYGTELQKPLPPAAQELVAKLRTDTELLVQTIAGDLRELSQRVQPYTEELQQSVEELQAGLAPYAEGLLQQAEQRAGTLRRGAATGTRELGEKLQQSVEELRSQLGPYAQELSGRLQQHVREFRQGLEPYAQELQGS</sequence>
<keyword evidence="6" id="KW-0964">Secreted</keyword>
<keyword evidence="9" id="KW-0445">Lipid transport</keyword>
<dbReference type="GO" id="GO:0033700">
    <property type="term" value="P:phospholipid efflux"/>
    <property type="evidence" value="ECO:0007669"/>
    <property type="project" value="TreeGrafter"/>
</dbReference>
<comment type="similarity">
    <text evidence="2">Belongs to the apolipoprotein A1/A4/E family.</text>
</comment>
<accession>A0A8C3T0I4</accession>
<dbReference type="GO" id="GO:0060228">
    <property type="term" value="F:phosphatidylcholine-sterol O-acyltransferase activator activity"/>
    <property type="evidence" value="ECO:0007669"/>
    <property type="project" value="TreeGrafter"/>
</dbReference>
<dbReference type="InterPro" id="IPR050163">
    <property type="entry name" value="Apolipoprotein_A1/A4/E"/>
</dbReference>
<dbReference type="GO" id="GO:0005543">
    <property type="term" value="F:phospholipid binding"/>
    <property type="evidence" value="ECO:0007669"/>
    <property type="project" value="TreeGrafter"/>
</dbReference>
<evidence type="ECO:0000256" key="10">
    <source>
        <dbReference type="ARBA" id="ARBA00037735"/>
    </source>
</evidence>
<dbReference type="GO" id="GO:0034361">
    <property type="term" value="C:very-low-density lipoprotein particle"/>
    <property type="evidence" value="ECO:0007669"/>
    <property type="project" value="TreeGrafter"/>
</dbReference>
<comment type="function">
    <text evidence="10">May have a role in chylomicrons and VLDL secretion and catabolism. Required for efficient activation of lipoprotein lipase by ApoC-II; potent activator of LCAT. Apoa-IV is a major component of HDL and chylomicrons.</text>
</comment>
<proteinExistence type="inferred from homology"/>
<comment type="subcellular location">
    <subcellularLocation>
        <location evidence="1">Secreted</location>
    </subcellularLocation>
</comment>